<organism evidence="2 3">
    <name type="scientific">Colletotrichum liriopes</name>
    <dbReference type="NCBI Taxonomy" id="708192"/>
    <lineage>
        <taxon>Eukaryota</taxon>
        <taxon>Fungi</taxon>
        <taxon>Dikarya</taxon>
        <taxon>Ascomycota</taxon>
        <taxon>Pezizomycotina</taxon>
        <taxon>Sordariomycetes</taxon>
        <taxon>Hypocreomycetidae</taxon>
        <taxon>Glomerellales</taxon>
        <taxon>Glomerellaceae</taxon>
        <taxon>Colletotrichum</taxon>
        <taxon>Colletotrichum spaethianum species complex</taxon>
    </lineage>
</organism>
<keyword evidence="3" id="KW-1185">Reference proteome</keyword>
<dbReference type="AlphaFoldDB" id="A0AA37GKA2"/>
<keyword evidence="1" id="KW-0812">Transmembrane</keyword>
<evidence type="ECO:0008006" key="4">
    <source>
        <dbReference type="Google" id="ProtNLM"/>
    </source>
</evidence>
<accession>A0AA37GKA2</accession>
<protein>
    <recommendedName>
        <fullName evidence="4">EF-hand domain-containing protein</fullName>
    </recommendedName>
</protein>
<dbReference type="Proteomes" id="UP001055172">
    <property type="component" value="Unassembled WGS sequence"/>
</dbReference>
<proteinExistence type="predicted"/>
<evidence type="ECO:0000256" key="1">
    <source>
        <dbReference type="SAM" id="Phobius"/>
    </source>
</evidence>
<keyword evidence="1" id="KW-0472">Membrane</keyword>
<evidence type="ECO:0000313" key="3">
    <source>
        <dbReference type="Proteomes" id="UP001055172"/>
    </source>
</evidence>
<name>A0AA37GKA2_9PEZI</name>
<sequence length="310" mass="34733">MTKPRYEGRSELTRHLYGPDISLPAFSALYNDLLHKDSDFVVNLDPDDNGSISDRDVLLAVDLLREDPSLTKESTAHKVEEALARRRSQTKIDSLINLAVQVTVMVDCAAKERHSTGFAVGGYRPISWLQKETFLDFVMRSFPTNADSAAAERVEAAVDEKAALKAWKLQKRLGLQFRGTHNLSEHLLLDPRSNCLYLFHHAGFLKAQLRRARDQSQPLTHGMVDSLQSAPIRLLGERLALLHEMVMSRPPRNKLERWLHRQSNEGNALFIALVALLISILVGIISIGLAAVQIWIAWMAWKHPAPGSPG</sequence>
<dbReference type="InterPro" id="IPR018247">
    <property type="entry name" value="EF_Hand_1_Ca_BS"/>
</dbReference>
<evidence type="ECO:0000313" key="2">
    <source>
        <dbReference type="EMBL" id="GJC82249.1"/>
    </source>
</evidence>
<gene>
    <name evidence="2" type="ORF">ColLi_05087</name>
</gene>
<dbReference type="EMBL" id="BPPX01000009">
    <property type="protein sequence ID" value="GJC82249.1"/>
    <property type="molecule type" value="Genomic_DNA"/>
</dbReference>
<keyword evidence="1" id="KW-1133">Transmembrane helix</keyword>
<reference evidence="2 3" key="1">
    <citation type="submission" date="2021-07" db="EMBL/GenBank/DDBJ databases">
        <title>Genome data of Colletotrichum spaethianum.</title>
        <authorList>
            <person name="Utami Y.D."/>
            <person name="Hiruma K."/>
        </authorList>
    </citation>
    <scope>NUCLEOTIDE SEQUENCE [LARGE SCALE GENOMIC DNA]</scope>
    <source>
        <strain evidence="2 3">MAFF 242679</strain>
    </source>
</reference>
<feature type="transmembrane region" description="Helical" evidence="1">
    <location>
        <begin position="268"/>
        <end position="301"/>
    </location>
</feature>
<dbReference type="PROSITE" id="PS00018">
    <property type="entry name" value="EF_HAND_1"/>
    <property type="match status" value="1"/>
</dbReference>
<comment type="caution">
    <text evidence="2">The sequence shown here is derived from an EMBL/GenBank/DDBJ whole genome shotgun (WGS) entry which is preliminary data.</text>
</comment>